<accession>A0A840EW59</accession>
<feature type="domain" description="Phospholipase/carboxylesterase/thioesterase" evidence="1">
    <location>
        <begin position="23"/>
        <end position="215"/>
    </location>
</feature>
<dbReference type="SUPFAM" id="SSF53474">
    <property type="entry name" value="alpha/beta-Hydrolases"/>
    <property type="match status" value="1"/>
</dbReference>
<dbReference type="Pfam" id="PF02230">
    <property type="entry name" value="Abhydrolase_2"/>
    <property type="match status" value="1"/>
</dbReference>
<proteinExistence type="predicted"/>
<dbReference type="RefSeq" id="WP_183478130.1">
    <property type="nucleotide sequence ID" value="NZ_JACIFO010000010.1"/>
</dbReference>
<keyword evidence="3" id="KW-1185">Reference proteome</keyword>
<evidence type="ECO:0000313" key="3">
    <source>
        <dbReference type="Proteomes" id="UP000553034"/>
    </source>
</evidence>
<dbReference type="EMBL" id="JACIFO010000010">
    <property type="protein sequence ID" value="MBB4119786.1"/>
    <property type="molecule type" value="Genomic_DNA"/>
</dbReference>
<protein>
    <submittedName>
        <fullName evidence="2">Putative esterase</fullName>
    </submittedName>
</protein>
<name>A0A840EW59_9FLAO</name>
<organism evidence="2 3">
    <name type="scientific">Mesonia hippocampi</name>
    <dbReference type="NCBI Taxonomy" id="1628250"/>
    <lineage>
        <taxon>Bacteria</taxon>
        <taxon>Pseudomonadati</taxon>
        <taxon>Bacteroidota</taxon>
        <taxon>Flavobacteriia</taxon>
        <taxon>Flavobacteriales</taxon>
        <taxon>Flavobacteriaceae</taxon>
        <taxon>Mesonia</taxon>
    </lineage>
</organism>
<dbReference type="Gene3D" id="3.40.50.1820">
    <property type="entry name" value="alpha/beta hydrolase"/>
    <property type="match status" value="1"/>
</dbReference>
<dbReference type="InterPro" id="IPR003140">
    <property type="entry name" value="PLipase/COase/thioEstase"/>
</dbReference>
<dbReference type="GO" id="GO:0016787">
    <property type="term" value="F:hydrolase activity"/>
    <property type="evidence" value="ECO:0007669"/>
    <property type="project" value="InterPro"/>
</dbReference>
<sequence length="217" mass="25039">MNSTEKQVSYTTTNSYSTLNNLHSPQENIWFVCHGLGYLSRYFLRYFVGLNKEKNYIIAPQAPAKYYQKTDFKHVGASWLTKENTKTEIQNVLAYLDEVYKTEVNHANPKKVIFMGYSQGVSVITRWMASRKISCNALIIHSGGIPTELTAEDFAYLAQDTKVKLLYGLQDEYLTPERIKGQQKQAENLFGKRLEIIPFEGKHVVNRRLLEEISEKL</sequence>
<comment type="caution">
    <text evidence="2">The sequence shown here is derived from an EMBL/GenBank/DDBJ whole genome shotgun (WGS) entry which is preliminary data.</text>
</comment>
<evidence type="ECO:0000259" key="1">
    <source>
        <dbReference type="Pfam" id="PF02230"/>
    </source>
</evidence>
<dbReference type="Proteomes" id="UP000553034">
    <property type="component" value="Unassembled WGS sequence"/>
</dbReference>
<evidence type="ECO:0000313" key="2">
    <source>
        <dbReference type="EMBL" id="MBB4119786.1"/>
    </source>
</evidence>
<reference evidence="2 3" key="1">
    <citation type="submission" date="2020-08" db="EMBL/GenBank/DDBJ databases">
        <title>Genomic Encyclopedia of Type Strains, Phase IV (KMG-IV): sequencing the most valuable type-strain genomes for metagenomic binning, comparative biology and taxonomic classification.</title>
        <authorList>
            <person name="Goeker M."/>
        </authorList>
    </citation>
    <scope>NUCLEOTIDE SEQUENCE [LARGE SCALE GENOMIC DNA]</scope>
    <source>
        <strain evidence="2 3">DSM 29568</strain>
    </source>
</reference>
<gene>
    <name evidence="2" type="ORF">GGR32_002092</name>
</gene>
<dbReference type="InterPro" id="IPR029058">
    <property type="entry name" value="AB_hydrolase_fold"/>
</dbReference>
<dbReference type="AlphaFoldDB" id="A0A840EW59"/>